<organism evidence="1 2">
    <name type="scientific">Vibrio campbellii</name>
    <dbReference type="NCBI Taxonomy" id="680"/>
    <lineage>
        <taxon>Bacteria</taxon>
        <taxon>Pseudomonadati</taxon>
        <taxon>Pseudomonadota</taxon>
        <taxon>Gammaproteobacteria</taxon>
        <taxon>Vibrionales</taxon>
        <taxon>Vibrionaceae</taxon>
        <taxon>Vibrio</taxon>
    </lineage>
</organism>
<evidence type="ECO:0000313" key="2">
    <source>
        <dbReference type="Proteomes" id="UP001354073"/>
    </source>
</evidence>
<gene>
    <name evidence="1" type="ORF">REH74_025070</name>
</gene>
<dbReference type="Proteomes" id="UP001354073">
    <property type="component" value="Unassembled WGS sequence"/>
</dbReference>
<proteinExistence type="predicted"/>
<accession>A0ACC7RK75</accession>
<name>A0ACC7RK75_9VIBR</name>
<protein>
    <submittedName>
        <fullName evidence="1">Uncharacterized protein</fullName>
    </submittedName>
</protein>
<sequence length="367" mass="42123">MKSVNIILLGIYIINRMFVYTAIGAAIDRIIPIILLIINLRHLNFSISKATGFLFVVMLITLFSFSYYVKSSIELISFFSGLFLFYLAPYLFRKKSAQYRNEIYSIIINVLRVNILVVLIQFVMINGFESTLSFFWQTDFNTRPMGFFGEPSHFGSFCSLLVFMPSGFLKKHKSTVVFTLISLLMTASLISLIVMIFILLRYFENLGIKSKLCFITLTTLVSIPLVIFSPIKDRLINLSSLEDVSFVIRVVKGPLVALEMETDEQIIGFGNKNEQKNQEYTNRSNIINSQDYKESYSYYSGVFSELVYFGLIGFIILNLFYYSMLSQSGILAFTFFEVIRLGSSINYSSSIAFLYVILATIYLRRHN</sequence>
<evidence type="ECO:0000313" key="1">
    <source>
        <dbReference type="EMBL" id="MGI1900802.1"/>
    </source>
</evidence>
<reference evidence="1" key="1">
    <citation type="submission" date="2024-11" db="EMBL/GenBank/DDBJ databases">
        <title>Identification of new Vibrio campbellii strains harboring the pVA1 plasmid isolated from Penaeus vannamei postlarvae affected by outbreaks of acute hepatopancreatic necrosis disease (AHPND) in Mexico.</title>
        <authorList>
            <person name="Gomez-Gil B."/>
            <person name="Enciso-Ibarra J."/>
        </authorList>
    </citation>
    <scope>NUCLEOTIDE SEQUENCE</scope>
    <source>
        <strain evidence="1">M270204</strain>
    </source>
</reference>
<dbReference type="EMBL" id="JAVHXJ020000240">
    <property type="protein sequence ID" value="MGI1900802.1"/>
    <property type="molecule type" value="Genomic_DNA"/>
</dbReference>
<comment type="caution">
    <text evidence="1">The sequence shown here is derived from an EMBL/GenBank/DDBJ whole genome shotgun (WGS) entry which is preliminary data.</text>
</comment>